<protein>
    <recommendedName>
        <fullName evidence="6">LPXTG-motif cell wall-anchored protein</fullName>
    </recommendedName>
</protein>
<gene>
    <name evidence="4" type="ORF">FB381_3599</name>
</gene>
<evidence type="ECO:0000313" key="4">
    <source>
        <dbReference type="EMBL" id="TQL69686.1"/>
    </source>
</evidence>
<keyword evidence="2" id="KW-0812">Transmembrane</keyword>
<keyword evidence="2" id="KW-0472">Membrane</keyword>
<keyword evidence="2" id="KW-1133">Transmembrane helix</keyword>
<sequence length="101" mass="10148">MISRACVALILLLGAVAIGLSPSAAQAAEPRPEWAAVSETSSTDRNPPAAPDQGQPADTSRQSSVPDTGGPSWAFAAVGAALMVAGTVVTAKARRGDRKHG</sequence>
<accession>A0A543AB47</accession>
<proteinExistence type="predicted"/>
<keyword evidence="5" id="KW-1185">Reference proteome</keyword>
<evidence type="ECO:0000256" key="2">
    <source>
        <dbReference type="SAM" id="Phobius"/>
    </source>
</evidence>
<dbReference type="Proteomes" id="UP000320209">
    <property type="component" value="Unassembled WGS sequence"/>
</dbReference>
<feature type="chain" id="PRO_5021704041" description="LPXTG-motif cell wall-anchored protein" evidence="3">
    <location>
        <begin position="28"/>
        <end position="101"/>
    </location>
</feature>
<feature type="transmembrane region" description="Helical" evidence="2">
    <location>
        <begin position="73"/>
        <end position="91"/>
    </location>
</feature>
<evidence type="ECO:0000256" key="3">
    <source>
        <dbReference type="SAM" id="SignalP"/>
    </source>
</evidence>
<evidence type="ECO:0008006" key="6">
    <source>
        <dbReference type="Google" id="ProtNLM"/>
    </source>
</evidence>
<dbReference type="EMBL" id="VFOV01000001">
    <property type="protein sequence ID" value="TQL69686.1"/>
    <property type="molecule type" value="Genomic_DNA"/>
</dbReference>
<organism evidence="4 5">
    <name type="scientific">Nocardioides albertanoniae</name>
    <dbReference type="NCBI Taxonomy" id="1175486"/>
    <lineage>
        <taxon>Bacteria</taxon>
        <taxon>Bacillati</taxon>
        <taxon>Actinomycetota</taxon>
        <taxon>Actinomycetes</taxon>
        <taxon>Propionibacteriales</taxon>
        <taxon>Nocardioidaceae</taxon>
        <taxon>Nocardioides</taxon>
    </lineage>
</organism>
<feature type="region of interest" description="Disordered" evidence="1">
    <location>
        <begin position="24"/>
        <end position="71"/>
    </location>
</feature>
<name>A0A543AB47_9ACTN</name>
<comment type="caution">
    <text evidence="4">The sequence shown here is derived from an EMBL/GenBank/DDBJ whole genome shotgun (WGS) entry which is preliminary data.</text>
</comment>
<keyword evidence="3" id="KW-0732">Signal</keyword>
<reference evidence="4 5" key="1">
    <citation type="submission" date="2019-06" db="EMBL/GenBank/DDBJ databases">
        <title>Sequencing the genomes of 1000 actinobacteria strains.</title>
        <authorList>
            <person name="Klenk H.-P."/>
        </authorList>
    </citation>
    <scope>NUCLEOTIDE SEQUENCE [LARGE SCALE GENOMIC DNA]</scope>
    <source>
        <strain evidence="4 5">DSM 25218</strain>
    </source>
</reference>
<feature type="signal peptide" evidence="3">
    <location>
        <begin position="1"/>
        <end position="27"/>
    </location>
</feature>
<evidence type="ECO:0000313" key="5">
    <source>
        <dbReference type="Proteomes" id="UP000320209"/>
    </source>
</evidence>
<evidence type="ECO:0000256" key="1">
    <source>
        <dbReference type="SAM" id="MobiDB-lite"/>
    </source>
</evidence>
<dbReference type="AlphaFoldDB" id="A0A543AB47"/>